<dbReference type="Proteomes" id="UP000094444">
    <property type="component" value="Unassembled WGS sequence"/>
</dbReference>
<name>A0A2P5IE89_DIAHE</name>
<feature type="compositionally biased region" description="Acidic residues" evidence="2">
    <location>
        <begin position="136"/>
        <end position="145"/>
    </location>
</feature>
<comment type="caution">
    <text evidence="3">The sequence shown here is derived from an EMBL/GenBank/DDBJ whole genome shotgun (WGS) entry which is preliminary data.</text>
</comment>
<sequence>MASSSSDQKKAEIVLLFQKQCIAEIDTAKAVYDLECLEIKESFKFKTQQACRDLKNQELKQLAEKKRIYDAEMVPMKKRLAQKLAEVQQKYHSASLEANPTRYALAEALSSCDVATVEAEAGQKQSTSTKDSHIDDSDESSDESDTSIPAVMPKVTKEARVTKEATTQAKFAPLIVTRKRRASIQSRGSGRQTDDATRSFQQENEGERDHLSDFTFSDSPIRASRKVPKTSKQVPARKPVSSAPPERSGLDKNGDDSKHNLRASQGPRRGTRRGRPQPGTYLINAATFPQYNES</sequence>
<gene>
    <name evidence="3" type="ORF">DHEL01_v200816</name>
</gene>
<evidence type="ECO:0000256" key="1">
    <source>
        <dbReference type="SAM" id="Coils"/>
    </source>
</evidence>
<dbReference type="AlphaFoldDB" id="A0A2P5IE89"/>
<feature type="coiled-coil region" evidence="1">
    <location>
        <begin position="52"/>
        <end position="97"/>
    </location>
</feature>
<accession>A0A2P5IE89</accession>
<organism evidence="3 4">
    <name type="scientific">Diaporthe helianthi</name>
    <dbReference type="NCBI Taxonomy" id="158607"/>
    <lineage>
        <taxon>Eukaryota</taxon>
        <taxon>Fungi</taxon>
        <taxon>Dikarya</taxon>
        <taxon>Ascomycota</taxon>
        <taxon>Pezizomycotina</taxon>
        <taxon>Sordariomycetes</taxon>
        <taxon>Sordariomycetidae</taxon>
        <taxon>Diaporthales</taxon>
        <taxon>Diaporthaceae</taxon>
        <taxon>Diaporthe</taxon>
    </lineage>
</organism>
<dbReference type="EMBL" id="MAVT02000032">
    <property type="protein sequence ID" value="POS80805.1"/>
    <property type="molecule type" value="Genomic_DNA"/>
</dbReference>
<dbReference type="OrthoDB" id="5241053at2759"/>
<proteinExistence type="predicted"/>
<evidence type="ECO:0000313" key="4">
    <source>
        <dbReference type="Proteomes" id="UP000094444"/>
    </source>
</evidence>
<feature type="region of interest" description="Disordered" evidence="2">
    <location>
        <begin position="180"/>
        <end position="294"/>
    </location>
</feature>
<reference evidence="3" key="1">
    <citation type="submission" date="2017-09" db="EMBL/GenBank/DDBJ databases">
        <title>Polyketide synthases of a Diaporthe helianthi virulent isolate.</title>
        <authorList>
            <person name="Baroncelli R."/>
        </authorList>
    </citation>
    <scope>NUCLEOTIDE SEQUENCE [LARGE SCALE GENOMIC DNA]</scope>
    <source>
        <strain evidence="3">7/96</strain>
    </source>
</reference>
<protein>
    <submittedName>
        <fullName evidence="3">Uncharacterized protein</fullName>
    </submittedName>
</protein>
<dbReference type="InParanoid" id="A0A2P5IE89"/>
<feature type="compositionally biased region" description="Basic and acidic residues" evidence="2">
    <location>
        <begin position="248"/>
        <end position="259"/>
    </location>
</feature>
<keyword evidence="4" id="KW-1185">Reference proteome</keyword>
<feature type="region of interest" description="Disordered" evidence="2">
    <location>
        <begin position="119"/>
        <end position="162"/>
    </location>
</feature>
<evidence type="ECO:0000256" key="2">
    <source>
        <dbReference type="SAM" id="MobiDB-lite"/>
    </source>
</evidence>
<evidence type="ECO:0000313" key="3">
    <source>
        <dbReference type="EMBL" id="POS80805.1"/>
    </source>
</evidence>
<keyword evidence="1" id="KW-0175">Coiled coil</keyword>